<dbReference type="InterPro" id="IPR002213">
    <property type="entry name" value="UDP_glucos_trans"/>
</dbReference>
<dbReference type="Pfam" id="PF06722">
    <property type="entry name" value="EryCIII-like_C"/>
    <property type="match status" value="1"/>
</dbReference>
<keyword evidence="2" id="KW-0328">Glycosyltransferase</keyword>
<evidence type="ECO:0000259" key="4">
    <source>
        <dbReference type="Pfam" id="PF06722"/>
    </source>
</evidence>
<dbReference type="RefSeq" id="WP_285488407.1">
    <property type="nucleotide sequence ID" value="NZ_BSTI01000011.1"/>
</dbReference>
<dbReference type="Pfam" id="PF21036">
    <property type="entry name" value="EryCIII-like_N"/>
    <property type="match status" value="1"/>
</dbReference>
<keyword evidence="7" id="KW-1185">Reference proteome</keyword>
<dbReference type="AlphaFoldDB" id="A0A9W6R6J6"/>
<comment type="caution">
    <text evidence="6">The sequence shown here is derived from an EMBL/GenBank/DDBJ whole genome shotgun (WGS) entry which is preliminary data.</text>
</comment>
<feature type="domain" description="Erythromycin biosynthesis protein CIII-like C-terminal" evidence="4">
    <location>
        <begin position="239"/>
        <end position="381"/>
    </location>
</feature>
<evidence type="ECO:0000313" key="6">
    <source>
        <dbReference type="EMBL" id="GLY68472.1"/>
    </source>
</evidence>
<dbReference type="GO" id="GO:0008194">
    <property type="term" value="F:UDP-glycosyltransferase activity"/>
    <property type="evidence" value="ECO:0007669"/>
    <property type="project" value="InterPro"/>
</dbReference>
<name>A0A9W6R6J6_9PSEU</name>
<sequence>MRVVFSSLPAYGHAYPLIPLALASRDAGHDVLFATGESFHPNLKLFGLDVVDAGVDVVQAFAEANGGERLKPADLTPQRQKEMASAVLGDALPRAFVRDLGPVLERVRPDVVVYGAGNPGALVAARLAGIPGICQGFGLETSSPMSSAIVNRLTTFAAEVGVELAPVGGGGDPYLDIYPESLQGKEFLAKVNRTPLRPVPVNEPGELPASVLSRDRGRPLAYLTLGTAFGAIPVLKQAIAGLAGLDVDVLVAAGPSIDARALGDLPDNVEVRAWVPQADLLSHVDLVVHHGGSGTTLGALANGLPQLVLPQGADQFDNAEAVVTAGAGAQLFGDDQSAEPVAETAKRLLVDDGVRAAARAIAAEIAEMPAPEDIAPRLAELASRA</sequence>
<reference evidence="6" key="1">
    <citation type="submission" date="2023-03" db="EMBL/GenBank/DDBJ databases">
        <title>Amycolatopsis taiwanensis NBRC 103393.</title>
        <authorList>
            <person name="Ichikawa N."/>
            <person name="Sato H."/>
            <person name="Tonouchi N."/>
        </authorList>
    </citation>
    <scope>NUCLEOTIDE SEQUENCE</scope>
    <source>
        <strain evidence="6">NBRC 103393</strain>
    </source>
</reference>
<proteinExistence type="inferred from homology"/>
<dbReference type="EMBL" id="BSTI01000011">
    <property type="protein sequence ID" value="GLY68472.1"/>
    <property type="molecule type" value="Genomic_DNA"/>
</dbReference>
<dbReference type="InterPro" id="IPR010610">
    <property type="entry name" value="EryCIII-like_C"/>
</dbReference>
<evidence type="ECO:0000313" key="7">
    <source>
        <dbReference type="Proteomes" id="UP001165136"/>
    </source>
</evidence>
<dbReference type="CDD" id="cd03784">
    <property type="entry name" value="GT1_Gtf-like"/>
    <property type="match status" value="1"/>
</dbReference>
<dbReference type="Proteomes" id="UP001165136">
    <property type="component" value="Unassembled WGS sequence"/>
</dbReference>
<dbReference type="GO" id="GO:0016758">
    <property type="term" value="F:hexosyltransferase activity"/>
    <property type="evidence" value="ECO:0007669"/>
    <property type="project" value="UniProtKB-ARBA"/>
</dbReference>
<protein>
    <submittedName>
        <fullName evidence="6">Glycosyl transferase</fullName>
    </submittedName>
</protein>
<dbReference type="InterPro" id="IPR050426">
    <property type="entry name" value="Glycosyltransferase_28"/>
</dbReference>
<dbReference type="GO" id="GO:0017000">
    <property type="term" value="P:antibiotic biosynthetic process"/>
    <property type="evidence" value="ECO:0007669"/>
    <property type="project" value="UniProtKB-ARBA"/>
</dbReference>
<keyword evidence="3 6" id="KW-0808">Transferase</keyword>
<dbReference type="InterPro" id="IPR048284">
    <property type="entry name" value="EryCIII-like_N"/>
</dbReference>
<organism evidence="6 7">
    <name type="scientific">Amycolatopsis taiwanensis</name>
    <dbReference type="NCBI Taxonomy" id="342230"/>
    <lineage>
        <taxon>Bacteria</taxon>
        <taxon>Bacillati</taxon>
        <taxon>Actinomycetota</taxon>
        <taxon>Actinomycetes</taxon>
        <taxon>Pseudonocardiales</taxon>
        <taxon>Pseudonocardiaceae</taxon>
        <taxon>Amycolatopsis</taxon>
    </lineage>
</organism>
<comment type="similarity">
    <text evidence="1">Belongs to the glycosyltransferase 28 family.</text>
</comment>
<gene>
    <name evidence="6" type="ORF">Atai01_50910</name>
</gene>
<evidence type="ECO:0000256" key="1">
    <source>
        <dbReference type="ARBA" id="ARBA00006962"/>
    </source>
</evidence>
<evidence type="ECO:0000256" key="3">
    <source>
        <dbReference type="ARBA" id="ARBA00022679"/>
    </source>
</evidence>
<evidence type="ECO:0000259" key="5">
    <source>
        <dbReference type="Pfam" id="PF21036"/>
    </source>
</evidence>
<dbReference type="PANTHER" id="PTHR48050">
    <property type="entry name" value="STEROL 3-BETA-GLUCOSYLTRANSFERASE"/>
    <property type="match status" value="1"/>
</dbReference>
<feature type="domain" description="Erythromycin biosynthesis protein CIII-like N-terminal" evidence="5">
    <location>
        <begin position="23"/>
        <end position="204"/>
    </location>
</feature>
<dbReference type="Gene3D" id="3.40.50.2000">
    <property type="entry name" value="Glycogen Phosphorylase B"/>
    <property type="match status" value="2"/>
</dbReference>
<dbReference type="PANTHER" id="PTHR48050:SF13">
    <property type="entry name" value="STEROL 3-BETA-GLUCOSYLTRANSFERASE UGT80A2"/>
    <property type="match status" value="1"/>
</dbReference>
<evidence type="ECO:0000256" key="2">
    <source>
        <dbReference type="ARBA" id="ARBA00022676"/>
    </source>
</evidence>
<accession>A0A9W6R6J6</accession>
<dbReference type="FunFam" id="3.40.50.2000:FF:000072">
    <property type="entry name" value="Glycosyl transferase"/>
    <property type="match status" value="1"/>
</dbReference>
<dbReference type="SUPFAM" id="SSF53756">
    <property type="entry name" value="UDP-Glycosyltransferase/glycogen phosphorylase"/>
    <property type="match status" value="1"/>
</dbReference>